<evidence type="ECO:0000259" key="2">
    <source>
        <dbReference type="Pfam" id="PF12146"/>
    </source>
</evidence>
<dbReference type="GO" id="GO:0016787">
    <property type="term" value="F:hydrolase activity"/>
    <property type="evidence" value="ECO:0007669"/>
    <property type="project" value="UniProtKB-KW"/>
</dbReference>
<sequence>MLIDILKVGCLMFIILSLGMFVFQRNLIYFPAREVPSRQVYHATDMQELHLKTSDGIELLAWYKAAKENQPTLLFFHGNAGHIGHRMFLARAFLDVGFGVLLLQYRGFGGNKGNPTEEGLYIDARTAIHFLQQQGISSAHLVLYGESLGTGVAVKMATEFPACAVVLQSPFTSLAAVARYHYPWIFIAPWDKYDSIGRINKVKSPLLILHGKQDQLIPFEQGLALFNQANEPKTFVALDGKGHNDLWDSQFVKTVIDFIQFHCK</sequence>
<dbReference type="InterPro" id="IPR029058">
    <property type="entry name" value="AB_hydrolase_fold"/>
</dbReference>
<dbReference type="PANTHER" id="PTHR12277">
    <property type="entry name" value="ALPHA/BETA HYDROLASE DOMAIN-CONTAINING PROTEIN"/>
    <property type="match status" value="1"/>
</dbReference>
<organism evidence="3 4">
    <name type="scientific">Legionella lytica</name>
    <dbReference type="NCBI Taxonomy" id="96232"/>
    <lineage>
        <taxon>Bacteria</taxon>
        <taxon>Pseudomonadati</taxon>
        <taxon>Pseudomonadota</taxon>
        <taxon>Gammaproteobacteria</taxon>
        <taxon>Legionellales</taxon>
        <taxon>Legionellaceae</taxon>
        <taxon>Legionella</taxon>
    </lineage>
</organism>
<keyword evidence="1" id="KW-0812">Transmembrane</keyword>
<protein>
    <submittedName>
        <fullName evidence="3">Alpha/beta hydrolase</fullName>
    </submittedName>
</protein>
<gene>
    <name evidence="3" type="ORF">J2N86_14070</name>
</gene>
<name>A0ABY4YCJ8_9GAMM</name>
<dbReference type="Proteomes" id="UP001057474">
    <property type="component" value="Plasmid pLlyPCM2298_1"/>
</dbReference>
<proteinExistence type="predicted"/>
<accession>A0ABY4YCJ8</accession>
<evidence type="ECO:0000313" key="4">
    <source>
        <dbReference type="Proteomes" id="UP001057474"/>
    </source>
</evidence>
<dbReference type="InterPro" id="IPR022742">
    <property type="entry name" value="Hydrolase_4"/>
</dbReference>
<reference evidence="3" key="1">
    <citation type="submission" date="2021-03" db="EMBL/GenBank/DDBJ databases">
        <title>Legionella lytica PCM 2298.</title>
        <authorList>
            <person name="Koper P."/>
        </authorList>
    </citation>
    <scope>NUCLEOTIDE SEQUENCE</scope>
    <source>
        <strain evidence="3">PCM 2298</strain>
        <plasmid evidence="3">pLlyPCM2298_1</plasmid>
    </source>
</reference>
<dbReference type="Pfam" id="PF12146">
    <property type="entry name" value="Hydrolase_4"/>
    <property type="match status" value="1"/>
</dbReference>
<dbReference type="PANTHER" id="PTHR12277:SF81">
    <property type="entry name" value="PROTEIN ABHD13"/>
    <property type="match status" value="1"/>
</dbReference>
<geneLocation type="plasmid" evidence="3 4">
    <name>pLlyPCM2298_1</name>
</geneLocation>
<keyword evidence="4" id="KW-1185">Reference proteome</keyword>
<dbReference type="EMBL" id="CP071528">
    <property type="protein sequence ID" value="USQ15373.1"/>
    <property type="molecule type" value="Genomic_DNA"/>
</dbReference>
<keyword evidence="3" id="KW-0378">Hydrolase</keyword>
<dbReference type="SUPFAM" id="SSF53474">
    <property type="entry name" value="alpha/beta-Hydrolases"/>
    <property type="match status" value="1"/>
</dbReference>
<feature type="transmembrane region" description="Helical" evidence="1">
    <location>
        <begin position="6"/>
        <end position="23"/>
    </location>
</feature>
<dbReference type="Gene3D" id="3.40.50.1820">
    <property type="entry name" value="alpha/beta hydrolase"/>
    <property type="match status" value="1"/>
</dbReference>
<keyword evidence="1" id="KW-1133">Transmembrane helix</keyword>
<evidence type="ECO:0000256" key="1">
    <source>
        <dbReference type="SAM" id="Phobius"/>
    </source>
</evidence>
<keyword evidence="1" id="KW-0472">Membrane</keyword>
<evidence type="ECO:0000313" key="3">
    <source>
        <dbReference type="EMBL" id="USQ15373.1"/>
    </source>
</evidence>
<keyword evidence="3" id="KW-0614">Plasmid</keyword>
<dbReference type="RefSeq" id="WP_252582610.1">
    <property type="nucleotide sequence ID" value="NZ_CP071528.1"/>
</dbReference>
<feature type="domain" description="Serine aminopeptidase S33" evidence="2">
    <location>
        <begin position="69"/>
        <end position="176"/>
    </location>
</feature>